<dbReference type="OrthoDB" id="3502710at2"/>
<organism evidence="10 11">
    <name type="scientific">Solihabitans fulvus</name>
    <dbReference type="NCBI Taxonomy" id="1892852"/>
    <lineage>
        <taxon>Bacteria</taxon>
        <taxon>Bacillati</taxon>
        <taxon>Actinomycetota</taxon>
        <taxon>Actinomycetes</taxon>
        <taxon>Pseudonocardiales</taxon>
        <taxon>Pseudonocardiaceae</taxon>
        <taxon>Solihabitans</taxon>
    </lineage>
</organism>
<evidence type="ECO:0000256" key="8">
    <source>
        <dbReference type="SAM" id="Phobius"/>
    </source>
</evidence>
<dbReference type="Gene3D" id="3.30.565.10">
    <property type="entry name" value="Histidine kinase-like ATPase, C-terminal domain"/>
    <property type="match status" value="1"/>
</dbReference>
<dbReference type="PANTHER" id="PTHR44936:SF9">
    <property type="entry name" value="SENSOR PROTEIN CREC"/>
    <property type="match status" value="1"/>
</dbReference>
<evidence type="ECO:0000256" key="4">
    <source>
        <dbReference type="ARBA" id="ARBA00022679"/>
    </source>
</evidence>
<keyword evidence="8" id="KW-0812">Transmembrane</keyword>
<evidence type="ECO:0000259" key="9">
    <source>
        <dbReference type="SMART" id="SM00387"/>
    </source>
</evidence>
<proteinExistence type="predicted"/>
<dbReference type="InterPro" id="IPR036890">
    <property type="entry name" value="HATPase_C_sf"/>
</dbReference>
<feature type="region of interest" description="Disordered" evidence="7">
    <location>
        <begin position="1"/>
        <end position="28"/>
    </location>
</feature>
<sequence length="887" mass="95470">MSDEGHDPTPGENPETQDTKRNPPANSGWRLRNWRLRSKIAAVLLVPTLTALALGGLRVVSEVHNADAFRATVRQVDVARQTTSVIHEVQREGIQVVAYLAAGRPPDRAPTVEQLQRANTAIADLHTAADQLEFRDPATRERYQRALQRLDGLTALRVVVNDGVYPDVAAYASYTSIVDALVQLGREVTAEVTDQSLSRAATAVQAVTQAKEHAAQQDALLQIAAGHSAFRPRQLDQTREEDASFAASVADFLAVATPQERQFYMDTVSGPDVDARQRIKQDALIQAGLGAPLAIPASQLAGADSTNITLLRKVEDHLLGSLRDQASVLADAALASATRDAALVLAALLVALGLMLVVVLSLLNPLRVLRTEALAVANTRLPATVRRILADPDPVAAAKNAVEPVSVHTREEIGQVARSFDAVHEQAVRMATEQALLRDSVNAIFVNLSRRSQSLVQRQLAVIDRLELHEQDPDQLASLFELDHFATRIRRNSENLLILSGSGLGARLHRPVSVGELIGAAVSEVEHYARVDVGKMADAMVQGHVASDLIHLVAELLDNAAVFSQPDTRIRIISARRRAGELAIQISDEGMGMTERDLAEANARLADPPDIDVSVSRRMGLYVVARLAKRHDIAVRLRSSEFLDRGTRAIISIPAQLIAADGDGPRAARPVADRARVGPRRGRAARDAVRPSATAQFDVWQATASAGTPVADVAAPVAPVDVDPVTERLPIYEDLLSRWFTDDPRHDAPPVAERAAPEPEPANTVPANTMPAEPEPVEPKSQPQPDWQSPGDEGWRAAGALLTAPPPAEITATGLPKRVPKAQLMPGSAAPQQEQQPKATGPGPAARAVRSRLSGFQQGRRRGRIPAAADQRTSDVRSAESFSEEAQ</sequence>
<keyword evidence="3" id="KW-0597">Phosphoprotein</keyword>
<protein>
    <recommendedName>
        <fullName evidence="2">histidine kinase</fullName>
        <ecNumber evidence="2">2.7.13.3</ecNumber>
    </recommendedName>
</protein>
<keyword evidence="6" id="KW-0902">Two-component regulatory system</keyword>
<feature type="transmembrane region" description="Helical" evidence="8">
    <location>
        <begin position="40"/>
        <end position="60"/>
    </location>
</feature>
<evidence type="ECO:0000256" key="5">
    <source>
        <dbReference type="ARBA" id="ARBA00022777"/>
    </source>
</evidence>
<evidence type="ECO:0000256" key="1">
    <source>
        <dbReference type="ARBA" id="ARBA00000085"/>
    </source>
</evidence>
<dbReference type="EC" id="2.7.13.3" evidence="2"/>
<evidence type="ECO:0000256" key="7">
    <source>
        <dbReference type="SAM" id="MobiDB-lite"/>
    </source>
</evidence>
<keyword evidence="11" id="KW-1185">Reference proteome</keyword>
<evidence type="ECO:0000256" key="2">
    <source>
        <dbReference type="ARBA" id="ARBA00012438"/>
    </source>
</evidence>
<feature type="transmembrane region" description="Helical" evidence="8">
    <location>
        <begin position="341"/>
        <end position="363"/>
    </location>
</feature>
<dbReference type="Pfam" id="PF02518">
    <property type="entry name" value="HATPase_c"/>
    <property type="match status" value="1"/>
</dbReference>
<comment type="caution">
    <text evidence="10">The sequence shown here is derived from an EMBL/GenBank/DDBJ whole genome shotgun (WGS) entry which is preliminary data.</text>
</comment>
<dbReference type="Proteomes" id="UP000323454">
    <property type="component" value="Unassembled WGS sequence"/>
</dbReference>
<dbReference type="RefSeq" id="WP_149855044.1">
    <property type="nucleotide sequence ID" value="NZ_VUOB01000103.1"/>
</dbReference>
<reference evidence="10 11" key="2">
    <citation type="submission" date="2019-09" db="EMBL/GenBank/DDBJ databases">
        <authorList>
            <person name="Jin C."/>
        </authorList>
    </citation>
    <scope>NUCLEOTIDE SEQUENCE [LARGE SCALE GENOMIC DNA]</scope>
    <source>
        <strain evidence="10 11">AN110305</strain>
    </source>
</reference>
<evidence type="ECO:0000256" key="3">
    <source>
        <dbReference type="ARBA" id="ARBA00022553"/>
    </source>
</evidence>
<dbReference type="InterPro" id="IPR013587">
    <property type="entry name" value="Nitrate/nitrite_sensing"/>
</dbReference>
<evidence type="ECO:0000313" key="11">
    <source>
        <dbReference type="Proteomes" id="UP000323454"/>
    </source>
</evidence>
<dbReference type="SMART" id="SM00387">
    <property type="entry name" value="HATPase_c"/>
    <property type="match status" value="1"/>
</dbReference>
<evidence type="ECO:0000256" key="6">
    <source>
        <dbReference type="ARBA" id="ARBA00023012"/>
    </source>
</evidence>
<keyword evidence="5" id="KW-0418">Kinase</keyword>
<comment type="catalytic activity">
    <reaction evidence="1">
        <text>ATP + protein L-histidine = ADP + protein N-phospho-L-histidine.</text>
        <dbReference type="EC" id="2.7.13.3"/>
    </reaction>
</comment>
<dbReference type="GO" id="GO:0004673">
    <property type="term" value="F:protein histidine kinase activity"/>
    <property type="evidence" value="ECO:0007669"/>
    <property type="project" value="UniProtKB-EC"/>
</dbReference>
<dbReference type="GO" id="GO:0000160">
    <property type="term" value="P:phosphorelay signal transduction system"/>
    <property type="evidence" value="ECO:0007669"/>
    <property type="project" value="UniProtKB-KW"/>
</dbReference>
<accession>A0A5B2WA32</accession>
<dbReference type="Pfam" id="PF08376">
    <property type="entry name" value="NIT"/>
    <property type="match status" value="1"/>
</dbReference>
<dbReference type="AlphaFoldDB" id="A0A5B2WA32"/>
<dbReference type="InterPro" id="IPR050980">
    <property type="entry name" value="2C_sensor_his_kinase"/>
</dbReference>
<name>A0A5B2WA32_9PSEU</name>
<dbReference type="PANTHER" id="PTHR44936">
    <property type="entry name" value="SENSOR PROTEIN CREC"/>
    <property type="match status" value="1"/>
</dbReference>
<reference evidence="10 11" key="1">
    <citation type="submission" date="2019-09" db="EMBL/GenBank/DDBJ databases">
        <title>Goodfellowia gen. nov., a new genus of the Pseudonocardineae related to Actinoalloteichus, containing Goodfellowia coeruleoviolacea gen. nov., comb. nov. gen. nov., comb. nov.</title>
        <authorList>
            <person name="Labeda D."/>
        </authorList>
    </citation>
    <scope>NUCLEOTIDE SEQUENCE [LARGE SCALE GENOMIC DNA]</scope>
    <source>
        <strain evidence="10 11">AN110305</strain>
    </source>
</reference>
<dbReference type="Gene3D" id="6.10.340.10">
    <property type="match status" value="1"/>
</dbReference>
<dbReference type="EMBL" id="VUOB01000103">
    <property type="protein sequence ID" value="KAA2248863.1"/>
    <property type="molecule type" value="Genomic_DNA"/>
</dbReference>
<feature type="region of interest" description="Disordered" evidence="7">
    <location>
        <begin position="742"/>
        <end position="887"/>
    </location>
</feature>
<feature type="domain" description="Histidine kinase/HSP90-like ATPase" evidence="9">
    <location>
        <begin position="544"/>
        <end position="657"/>
    </location>
</feature>
<keyword evidence="4" id="KW-0808">Transferase</keyword>
<gene>
    <name evidence="10" type="ORF">F0L68_39475</name>
</gene>
<dbReference type="SUPFAM" id="SSF55874">
    <property type="entry name" value="ATPase domain of HSP90 chaperone/DNA topoisomerase II/histidine kinase"/>
    <property type="match status" value="1"/>
</dbReference>
<dbReference type="InterPro" id="IPR003594">
    <property type="entry name" value="HATPase_dom"/>
</dbReference>
<evidence type="ECO:0000313" key="10">
    <source>
        <dbReference type="EMBL" id="KAA2248863.1"/>
    </source>
</evidence>
<keyword evidence="8" id="KW-1133">Transmembrane helix</keyword>
<keyword evidence="8" id="KW-0472">Membrane</keyword>